<evidence type="ECO:0000256" key="6">
    <source>
        <dbReference type="SAM" id="SignalP"/>
    </source>
</evidence>
<evidence type="ECO:0000256" key="2">
    <source>
        <dbReference type="ARBA" id="ARBA00005695"/>
    </source>
</evidence>
<protein>
    <submittedName>
        <fullName evidence="8">ABC transporter substrate-binding protein</fullName>
    </submittedName>
</protein>
<accession>A0ABP6MZT7</accession>
<name>A0ABP6MZT7_9ACTN</name>
<feature type="region of interest" description="Disordered" evidence="5">
    <location>
        <begin position="1"/>
        <end position="20"/>
    </location>
</feature>
<sequence length="561" mass="61553">MKPPSRRLNLSPSPSPTPRRAAAPLAALALTLLATACTASGAPTAALGARPAPGGTLTYATDREPTCLDPHVAGDMPQAYVAQQYLESLVALDERGKAEPWLATSWDIAKDGRTYTFHLRRDVRFTDGTRFDAAAVKANFEHMVDPDTQSGTAGGYLAPYRKTEVVDAFTARVHLDRPYSPFLNMLAQAFLGMESPKALKRGKEANCAAPVGTGPFIVKEWNRQSDVVLVRNPRYNSPPPYARHTGPAHVAKVVWRFIPEPATRFAAVQSGQVDVIDALPPEDQASAERDSRLKVVTRDRPGNPTNLALNTSRAPFDDLRVRKAFLHSADVANGLKSVFFGQYRRAGGPLSYVTPHYTDAHENAWPYDPKKSNALLDQAGWGHRDGDGYRTKRGERLSADVLLKSDISPNQLALMEQIQATAKDVGFQLRLLRLDAATVNTRYLAGKYDLRDGYWNTNTPDVLHTVFGSEYAVKNGIHSNAAYVKDPALDRLFREAQATTDADKQRELYGEAQKSLSAGAYQLTLYPQTTRLAAHRASARGASLEPALSLPYLYDAWVNAR</sequence>
<dbReference type="SUPFAM" id="SSF53850">
    <property type="entry name" value="Periplasmic binding protein-like II"/>
    <property type="match status" value="1"/>
</dbReference>
<keyword evidence="9" id="KW-1185">Reference proteome</keyword>
<comment type="caution">
    <text evidence="8">The sequence shown here is derived from an EMBL/GenBank/DDBJ whole genome shotgun (WGS) entry which is preliminary data.</text>
</comment>
<dbReference type="RefSeq" id="WP_344526293.1">
    <property type="nucleotide sequence ID" value="NZ_BAAAUG010000126.1"/>
</dbReference>
<proteinExistence type="inferred from homology"/>
<evidence type="ECO:0000256" key="4">
    <source>
        <dbReference type="ARBA" id="ARBA00022729"/>
    </source>
</evidence>
<evidence type="ECO:0000313" key="9">
    <source>
        <dbReference type="Proteomes" id="UP001501637"/>
    </source>
</evidence>
<dbReference type="Gene3D" id="3.10.105.10">
    <property type="entry name" value="Dipeptide-binding Protein, Domain 3"/>
    <property type="match status" value="1"/>
</dbReference>
<reference evidence="9" key="1">
    <citation type="journal article" date="2019" name="Int. J. Syst. Evol. Microbiol.">
        <title>The Global Catalogue of Microorganisms (GCM) 10K type strain sequencing project: providing services to taxonomists for standard genome sequencing and annotation.</title>
        <authorList>
            <consortium name="The Broad Institute Genomics Platform"/>
            <consortium name="The Broad Institute Genome Sequencing Center for Infectious Disease"/>
            <person name="Wu L."/>
            <person name="Ma J."/>
        </authorList>
    </citation>
    <scope>NUCLEOTIDE SEQUENCE [LARGE SCALE GENOMIC DNA]</scope>
    <source>
        <strain evidence="9">JCM 9092</strain>
    </source>
</reference>
<keyword evidence="4 6" id="KW-0732">Signal</keyword>
<dbReference type="PIRSF" id="PIRSF002741">
    <property type="entry name" value="MppA"/>
    <property type="match status" value="1"/>
</dbReference>
<dbReference type="Gene3D" id="3.40.190.10">
    <property type="entry name" value="Periplasmic binding protein-like II"/>
    <property type="match status" value="1"/>
</dbReference>
<dbReference type="InterPro" id="IPR000914">
    <property type="entry name" value="SBP_5_dom"/>
</dbReference>
<evidence type="ECO:0000256" key="1">
    <source>
        <dbReference type="ARBA" id="ARBA00004196"/>
    </source>
</evidence>
<feature type="chain" id="PRO_5045629855" evidence="6">
    <location>
        <begin position="42"/>
        <end position="561"/>
    </location>
</feature>
<keyword evidence="3" id="KW-0813">Transport</keyword>
<evidence type="ECO:0000256" key="3">
    <source>
        <dbReference type="ARBA" id="ARBA00022448"/>
    </source>
</evidence>
<dbReference type="EMBL" id="BAAAUG010000126">
    <property type="protein sequence ID" value="GAA3131858.1"/>
    <property type="molecule type" value="Genomic_DNA"/>
</dbReference>
<feature type="domain" description="Solute-binding protein family 5" evidence="7">
    <location>
        <begin position="98"/>
        <end position="462"/>
    </location>
</feature>
<dbReference type="CDD" id="cd08492">
    <property type="entry name" value="PBP2_NikA_DppA_OppA_like_15"/>
    <property type="match status" value="1"/>
</dbReference>
<dbReference type="InterPro" id="IPR030678">
    <property type="entry name" value="Peptide/Ni-bd"/>
</dbReference>
<comment type="similarity">
    <text evidence="2">Belongs to the bacterial solute-binding protein 5 family.</text>
</comment>
<evidence type="ECO:0000259" key="7">
    <source>
        <dbReference type="Pfam" id="PF00496"/>
    </source>
</evidence>
<dbReference type="PANTHER" id="PTHR30290">
    <property type="entry name" value="PERIPLASMIC BINDING COMPONENT OF ABC TRANSPORTER"/>
    <property type="match status" value="1"/>
</dbReference>
<feature type="signal peptide" evidence="6">
    <location>
        <begin position="1"/>
        <end position="41"/>
    </location>
</feature>
<dbReference type="Proteomes" id="UP001501637">
    <property type="component" value="Unassembled WGS sequence"/>
</dbReference>
<dbReference type="PANTHER" id="PTHR30290:SF10">
    <property type="entry name" value="PERIPLASMIC OLIGOPEPTIDE-BINDING PROTEIN-RELATED"/>
    <property type="match status" value="1"/>
</dbReference>
<comment type="subcellular location">
    <subcellularLocation>
        <location evidence="1">Cell envelope</location>
    </subcellularLocation>
</comment>
<dbReference type="InterPro" id="IPR039424">
    <property type="entry name" value="SBP_5"/>
</dbReference>
<dbReference type="Pfam" id="PF00496">
    <property type="entry name" value="SBP_bac_5"/>
    <property type="match status" value="1"/>
</dbReference>
<organism evidence="8 9">
    <name type="scientific">Streptomyces rectiviolaceus</name>
    <dbReference type="NCBI Taxonomy" id="332591"/>
    <lineage>
        <taxon>Bacteria</taxon>
        <taxon>Bacillati</taxon>
        <taxon>Actinomycetota</taxon>
        <taxon>Actinomycetes</taxon>
        <taxon>Kitasatosporales</taxon>
        <taxon>Streptomycetaceae</taxon>
        <taxon>Streptomyces</taxon>
    </lineage>
</organism>
<evidence type="ECO:0000256" key="5">
    <source>
        <dbReference type="SAM" id="MobiDB-lite"/>
    </source>
</evidence>
<gene>
    <name evidence="8" type="ORF">GCM10010449_61120</name>
</gene>
<evidence type="ECO:0000313" key="8">
    <source>
        <dbReference type="EMBL" id="GAA3131858.1"/>
    </source>
</evidence>